<gene>
    <name evidence="1" type="ORF">GDO81_005418</name>
</gene>
<protein>
    <recommendedName>
        <fullName evidence="3">Secreted protein</fullName>
    </recommendedName>
</protein>
<comment type="caution">
    <text evidence="1">The sequence shown here is derived from an EMBL/GenBank/DDBJ whole genome shotgun (WGS) entry which is preliminary data.</text>
</comment>
<dbReference type="Proteomes" id="UP000824782">
    <property type="component" value="Unassembled WGS sequence"/>
</dbReference>
<evidence type="ECO:0000313" key="1">
    <source>
        <dbReference type="EMBL" id="KAG8586550.1"/>
    </source>
</evidence>
<proteinExistence type="predicted"/>
<accession>A0AAV7CN78</accession>
<evidence type="ECO:0000313" key="2">
    <source>
        <dbReference type="Proteomes" id="UP000824782"/>
    </source>
</evidence>
<dbReference type="AlphaFoldDB" id="A0AAV7CN78"/>
<keyword evidence="2" id="KW-1185">Reference proteome</keyword>
<organism evidence="1 2">
    <name type="scientific">Engystomops pustulosus</name>
    <name type="common">Tungara frog</name>
    <name type="synonym">Physalaemus pustulosus</name>
    <dbReference type="NCBI Taxonomy" id="76066"/>
    <lineage>
        <taxon>Eukaryota</taxon>
        <taxon>Metazoa</taxon>
        <taxon>Chordata</taxon>
        <taxon>Craniata</taxon>
        <taxon>Vertebrata</taxon>
        <taxon>Euteleostomi</taxon>
        <taxon>Amphibia</taxon>
        <taxon>Batrachia</taxon>
        <taxon>Anura</taxon>
        <taxon>Neobatrachia</taxon>
        <taxon>Hyloidea</taxon>
        <taxon>Leptodactylidae</taxon>
        <taxon>Leiuperinae</taxon>
        <taxon>Engystomops</taxon>
    </lineage>
</organism>
<evidence type="ECO:0008006" key="3">
    <source>
        <dbReference type="Google" id="ProtNLM"/>
    </source>
</evidence>
<sequence>MSVPYTTHYHVASAGLSRVSTSFLLVRLLYTCIPVSYPQGGVQCPAAEAHEPAVRAFAVSPGSSLQLCRAKPCIFPPAASHPARKPSRCDPCSAVQCGL</sequence>
<name>A0AAV7CN78_ENGPU</name>
<dbReference type="EMBL" id="WNYA01000002">
    <property type="protein sequence ID" value="KAG8586550.1"/>
    <property type="molecule type" value="Genomic_DNA"/>
</dbReference>
<reference evidence="1" key="1">
    <citation type="thesis" date="2020" institute="ProQuest LLC" country="789 East Eisenhower Parkway, Ann Arbor, MI, USA">
        <title>Comparative Genomics and Chromosome Evolution.</title>
        <authorList>
            <person name="Mudd A.B."/>
        </authorList>
    </citation>
    <scope>NUCLEOTIDE SEQUENCE</scope>
    <source>
        <strain evidence="1">237g6f4</strain>
        <tissue evidence="1">Blood</tissue>
    </source>
</reference>